<evidence type="ECO:0000256" key="9">
    <source>
        <dbReference type="ARBA" id="ARBA00023286"/>
    </source>
</evidence>
<accession>A0A068TZ77</accession>
<evidence type="ECO:0000256" key="12">
    <source>
        <dbReference type="SAM" id="SignalP"/>
    </source>
</evidence>
<keyword evidence="3 11" id="KW-0812">Transmembrane</keyword>
<dbReference type="CDD" id="cd19990">
    <property type="entry name" value="PBP1_GABAb_receptor_plant"/>
    <property type="match status" value="1"/>
</dbReference>
<keyword evidence="2" id="KW-0813">Transport</keyword>
<feature type="transmembrane region" description="Helical" evidence="11">
    <location>
        <begin position="1183"/>
        <end position="1202"/>
    </location>
</feature>
<dbReference type="GO" id="GO:0015276">
    <property type="term" value="F:ligand-gated monoatomic ion channel activity"/>
    <property type="evidence" value="ECO:0007669"/>
    <property type="project" value="InterPro"/>
</dbReference>
<feature type="transmembrane region" description="Helical" evidence="11">
    <location>
        <begin position="1214"/>
        <end position="1238"/>
    </location>
</feature>
<feature type="transmembrane region" description="Helical" evidence="11">
    <location>
        <begin position="588"/>
        <end position="607"/>
    </location>
</feature>
<dbReference type="EMBL" id="HG739090">
    <property type="protein sequence ID" value="CDP01367.1"/>
    <property type="molecule type" value="Genomic_DNA"/>
</dbReference>
<organism evidence="14 15">
    <name type="scientific">Coffea canephora</name>
    <name type="common">Robusta coffee</name>
    <dbReference type="NCBI Taxonomy" id="49390"/>
    <lineage>
        <taxon>Eukaryota</taxon>
        <taxon>Viridiplantae</taxon>
        <taxon>Streptophyta</taxon>
        <taxon>Embryophyta</taxon>
        <taxon>Tracheophyta</taxon>
        <taxon>Spermatophyta</taxon>
        <taxon>Magnoliopsida</taxon>
        <taxon>eudicotyledons</taxon>
        <taxon>Gunneridae</taxon>
        <taxon>Pentapetalae</taxon>
        <taxon>asterids</taxon>
        <taxon>lamiids</taxon>
        <taxon>Gentianales</taxon>
        <taxon>Rubiaceae</taxon>
        <taxon>Ixoroideae</taxon>
        <taxon>Gardenieae complex</taxon>
        <taxon>Bertiereae - Coffeeae clade</taxon>
        <taxon>Coffeeae</taxon>
        <taxon>Coffea</taxon>
    </lineage>
</organism>
<dbReference type="Pfam" id="PF01094">
    <property type="entry name" value="ANF_receptor"/>
    <property type="match status" value="1"/>
</dbReference>
<dbReference type="OMA" id="VRIRTYI"/>
<evidence type="ECO:0000256" key="7">
    <source>
        <dbReference type="ARBA" id="ARBA00023170"/>
    </source>
</evidence>
<comment type="subcellular location">
    <subcellularLocation>
        <location evidence="1">Membrane</location>
        <topology evidence="1">Multi-pass membrane protein</topology>
    </subcellularLocation>
</comment>
<dbReference type="SUPFAM" id="SSF53822">
    <property type="entry name" value="Periplasmic binding protein-like I"/>
    <property type="match status" value="2"/>
</dbReference>
<dbReference type="STRING" id="49390.A0A068TZ77"/>
<dbReference type="FunFam" id="3.40.50.2300:FF:000188">
    <property type="entry name" value="Glutamate receptor"/>
    <property type="match status" value="1"/>
</dbReference>
<dbReference type="OrthoDB" id="5984008at2759"/>
<feature type="transmembrane region" description="Helical" evidence="11">
    <location>
        <begin position="1149"/>
        <end position="1171"/>
    </location>
</feature>
<feature type="transmembrane region" description="Helical" evidence="11">
    <location>
        <begin position="656"/>
        <end position="675"/>
    </location>
</feature>
<keyword evidence="9" id="KW-1071">Ligand-gated ion channel</keyword>
<feature type="transmembrane region" description="Helical" evidence="11">
    <location>
        <begin position="1393"/>
        <end position="1413"/>
    </location>
</feature>
<dbReference type="PANTHER" id="PTHR18966">
    <property type="entry name" value="IONOTROPIC GLUTAMATE RECEPTOR"/>
    <property type="match status" value="1"/>
</dbReference>
<keyword evidence="4 11" id="KW-1133">Transmembrane helix</keyword>
<dbReference type="FunFam" id="1.10.287.70:FF:000172">
    <property type="entry name" value="Glutamate receptor"/>
    <property type="match status" value="2"/>
</dbReference>
<feature type="domain" description="Ionotropic glutamate receptor C-terminal" evidence="13">
    <location>
        <begin position="1032"/>
        <end position="1371"/>
    </location>
</feature>
<dbReference type="InterPro" id="IPR001828">
    <property type="entry name" value="ANF_lig-bd_rcpt"/>
</dbReference>
<evidence type="ECO:0000256" key="3">
    <source>
        <dbReference type="ARBA" id="ARBA00022692"/>
    </source>
</evidence>
<name>A0A068TZ77_COFCA</name>
<dbReference type="InParanoid" id="A0A068TZ77"/>
<dbReference type="InterPro" id="IPR044440">
    <property type="entry name" value="GABAb_receptor_plant_PBP1"/>
</dbReference>
<evidence type="ECO:0000256" key="6">
    <source>
        <dbReference type="ARBA" id="ARBA00023136"/>
    </source>
</evidence>
<evidence type="ECO:0000313" key="14">
    <source>
        <dbReference type="EMBL" id="CDP01367.1"/>
    </source>
</evidence>
<dbReference type="Gene3D" id="3.40.190.10">
    <property type="entry name" value="Periplasmic binding protein-like II"/>
    <property type="match status" value="5"/>
</dbReference>
<keyword evidence="6 11" id="KW-0472">Membrane</keyword>
<feature type="domain" description="Ionotropic glutamate receptor C-terminal" evidence="13">
    <location>
        <begin position="469"/>
        <end position="808"/>
    </location>
</feature>
<evidence type="ECO:0000256" key="11">
    <source>
        <dbReference type="SAM" id="Phobius"/>
    </source>
</evidence>
<evidence type="ECO:0000313" key="15">
    <source>
        <dbReference type="Proteomes" id="UP000295252"/>
    </source>
</evidence>
<evidence type="ECO:0000259" key="13">
    <source>
        <dbReference type="SMART" id="SM00079"/>
    </source>
</evidence>
<dbReference type="Gene3D" id="3.40.50.2300">
    <property type="match status" value="3"/>
</dbReference>
<reference evidence="15" key="1">
    <citation type="journal article" date="2014" name="Science">
        <title>The coffee genome provides insight into the convergent evolution of caffeine biosynthesis.</title>
        <authorList>
            <person name="Denoeud F."/>
            <person name="Carretero-Paulet L."/>
            <person name="Dereeper A."/>
            <person name="Droc G."/>
            <person name="Guyot R."/>
            <person name="Pietrella M."/>
            <person name="Zheng C."/>
            <person name="Alberti A."/>
            <person name="Anthony F."/>
            <person name="Aprea G."/>
            <person name="Aury J.M."/>
            <person name="Bento P."/>
            <person name="Bernard M."/>
            <person name="Bocs S."/>
            <person name="Campa C."/>
            <person name="Cenci A."/>
            <person name="Combes M.C."/>
            <person name="Crouzillat D."/>
            <person name="Da Silva C."/>
            <person name="Daddiego L."/>
            <person name="De Bellis F."/>
            <person name="Dussert S."/>
            <person name="Garsmeur O."/>
            <person name="Gayraud T."/>
            <person name="Guignon V."/>
            <person name="Jahn K."/>
            <person name="Jamilloux V."/>
            <person name="Joet T."/>
            <person name="Labadie K."/>
            <person name="Lan T."/>
            <person name="Leclercq J."/>
            <person name="Lepelley M."/>
            <person name="Leroy T."/>
            <person name="Li L.T."/>
            <person name="Librado P."/>
            <person name="Lopez L."/>
            <person name="Munoz A."/>
            <person name="Noel B."/>
            <person name="Pallavicini A."/>
            <person name="Perrotta G."/>
            <person name="Poncet V."/>
            <person name="Pot D."/>
            <person name="Priyono X."/>
            <person name="Rigoreau M."/>
            <person name="Rouard M."/>
            <person name="Rozas J."/>
            <person name="Tranchant-Dubreuil C."/>
            <person name="VanBuren R."/>
            <person name="Zhang Q."/>
            <person name="Andrade A.C."/>
            <person name="Argout X."/>
            <person name="Bertrand B."/>
            <person name="de Kochko A."/>
            <person name="Graziosi G."/>
            <person name="Henry R.J."/>
            <person name="Jayarama X."/>
            <person name="Ming R."/>
            <person name="Nagai C."/>
            <person name="Rounsley S."/>
            <person name="Sankoff D."/>
            <person name="Giuliano G."/>
            <person name="Albert V.A."/>
            <person name="Wincker P."/>
            <person name="Lashermes P."/>
        </authorList>
    </citation>
    <scope>NUCLEOTIDE SEQUENCE [LARGE SCALE GENOMIC DNA]</scope>
    <source>
        <strain evidence="15">cv. DH200-94</strain>
    </source>
</reference>
<gene>
    <name evidence="14" type="ORF">GSCOC_T00034979001</name>
</gene>
<dbReference type="Proteomes" id="UP000295252">
    <property type="component" value="Chromosome II"/>
</dbReference>
<feature type="signal peptide" evidence="12">
    <location>
        <begin position="1"/>
        <end position="25"/>
    </location>
</feature>
<dbReference type="FunFam" id="3.40.190.10:FF:000054">
    <property type="entry name" value="Glutamate receptor"/>
    <property type="match status" value="2"/>
</dbReference>
<dbReference type="InterPro" id="IPR028082">
    <property type="entry name" value="Peripla_BP_I"/>
</dbReference>
<protein>
    <recommendedName>
        <fullName evidence="13">Ionotropic glutamate receptor C-terminal domain-containing protein</fullName>
    </recommendedName>
</protein>
<feature type="transmembrane region" description="Helical" evidence="11">
    <location>
        <begin position="834"/>
        <end position="854"/>
    </location>
</feature>
<keyword evidence="7" id="KW-0675">Receptor</keyword>
<keyword evidence="12" id="KW-0732">Signal</keyword>
<dbReference type="SMART" id="SM00079">
    <property type="entry name" value="PBPe"/>
    <property type="match status" value="2"/>
</dbReference>
<feature type="chain" id="PRO_5001654416" description="Ionotropic glutamate receptor C-terminal domain-containing protein" evidence="12">
    <location>
        <begin position="26"/>
        <end position="1466"/>
    </location>
</feature>
<dbReference type="Pfam" id="PF00060">
    <property type="entry name" value="Lig_chan"/>
    <property type="match status" value="2"/>
</dbReference>
<evidence type="ECO:0000256" key="8">
    <source>
        <dbReference type="ARBA" id="ARBA00023180"/>
    </source>
</evidence>
<dbReference type="InterPro" id="IPR015683">
    <property type="entry name" value="Ionotropic_Glu_rcpt"/>
</dbReference>
<evidence type="ECO:0000256" key="1">
    <source>
        <dbReference type="ARBA" id="ARBA00004141"/>
    </source>
</evidence>
<evidence type="ECO:0000256" key="10">
    <source>
        <dbReference type="ARBA" id="ARBA00023303"/>
    </source>
</evidence>
<dbReference type="Gene3D" id="1.10.287.70">
    <property type="match status" value="1"/>
</dbReference>
<proteinExistence type="predicted"/>
<keyword evidence="8" id="KW-0325">Glycoprotein</keyword>
<evidence type="ECO:0000256" key="2">
    <source>
        <dbReference type="ARBA" id="ARBA00022448"/>
    </source>
</evidence>
<keyword evidence="10" id="KW-0407">Ion channel</keyword>
<dbReference type="GO" id="GO:0016020">
    <property type="term" value="C:membrane"/>
    <property type="evidence" value="ECO:0007669"/>
    <property type="project" value="UniProtKB-SubCell"/>
</dbReference>
<keyword evidence="15" id="KW-1185">Reference proteome</keyword>
<dbReference type="Gramene" id="CDP01367">
    <property type="protein sequence ID" value="CDP01367"/>
    <property type="gene ID" value="GSCOC_T00034979001"/>
</dbReference>
<dbReference type="CDD" id="cd13686">
    <property type="entry name" value="GluR_Plant"/>
    <property type="match status" value="2"/>
</dbReference>
<dbReference type="SUPFAM" id="SSF53850">
    <property type="entry name" value="Periplasmic binding protein-like II"/>
    <property type="match status" value="2"/>
</dbReference>
<sequence>MRCPVIIIFFLGFFATLILESKATADEKSIQYCPVNQRAVMGSVGGIFDQSSRVGKEQAIAVEMAVHDFNRWSHCSNLALHSQDSKGNSARVVSAVTELVNKKQAQVIIGQLTLQEATLLWDFDKVAKDIPVISTVPTATSPPFLPSQPPSFIRMTTDTTLQMQGIAAIIGQFRWRRVIAVYEHSNSFSADSGLITHLADSLWAVEAGLEYYSAFPRVVSQTNPQKFIEEELSKLRTKNIKVFTVLQASLEFAVMLFEKAKKLGMMNKGYVWIVMSDVANLLDSVQSSVLLNHMQGVIGLKTKYLDTSDSFRTFELRFRRRYGSEYPEEEKHSSPSIYALQAYDATWALAKAIQKSEKNGLQNSTNLGNSILSSNFEGLSGIVSFKNGALLQKPVYQLVNVIGKSYQEIAIWSPDEFGLSEDRIKGDGTKIRIGHEYGKTWDLGTIIWPGGQLAVPKGMELGSTAKPLRIGVPAKGAFNQFVNVTFDQLSNETTITGFTIQVFEAVVKRLPYHLHYVLVPYSGSYDQMVHEVHNKSFYAAIGDIEIMANRYEIADFSQPYLDSGLVMVVAVKPDTIATKILVLKAFKLSMWTIMAAMTVYTGVTIWLCEHANENPDFGGTFPQNIRTMLWYSVTVLSFANRETIRSNLSRLVLQTWLFVTLVVTACFTASVTTLMTSPRNKPSIGDIDYLLATNAPVGCNGNSFIVRFLIDALHFRPENIRKIGSLSEYPGKFESGEIKAAFFVAPHAKIYLAEHCKGYTMAGPSIKLGGFGFVFQKGSPLAADISEAILKVTQTGTIDELEKHMLSFPTCSSSSTGGDHDQGQGPDGVGIEPFFVLFLVSGGLLALASLNAILRLLKKHLANHGFINGRVLRWPSLLLARAFTKSGTTLLRKTPIIQRPNNEINMHRNELEPDLRAIELATNVLRKVNSSGLVDSILSCNFDGLAGKISFKNGALLQNPVYQVVNVIGKSYRPVALWSPEFGFSKAPIEHDGMVTNSGNGLREDLGQIYWPGAELKVPKGWTLGESGKPLRIGVPANGAFHYFVNVTFEQSRNETAITGFSIQVFEAAVSLLPYHLPHVLVPHYGSYDQLVSEVRNKNLDAAVGDIGIVVERYKFADFTQPYLETGVVMVVTVKPDVTKTRLMVLKAFALKMWILLAALSVFTGAVIWLNEHANNNPEFRGPFPQNIGAMLWFSVTILSFAQRQSIRSNLSRLVLATWLFVTVVVTTCFTAAVTSWMTVPKIEPSIVDIDYLLGTDAPVGCNNNSYIGRFLTNVLHFKPENVRRIGSISDYPEAFQRGTIKAAFLAAPHAKVFLAKYCKGYTEAGPKFKLGGFGFVFQKGSPLADDLSGAILNITLTGTTDQMEKRMLSSLNCSSSAEEDNQGPSKIGTEPFFFLFLVSGSLLVVAFVNAVARLLERHCSIFDSIQASLINRRAVRWALLLLTRCFTKFGTRNLRVPIMHRDSRI</sequence>
<dbReference type="PhylomeDB" id="A0A068TZ77"/>
<dbReference type="InterPro" id="IPR001320">
    <property type="entry name" value="Iontro_rcpt_C"/>
</dbReference>
<evidence type="ECO:0000256" key="5">
    <source>
        <dbReference type="ARBA" id="ARBA00023065"/>
    </source>
</evidence>
<keyword evidence="5" id="KW-0406">Ion transport</keyword>
<evidence type="ECO:0000256" key="4">
    <source>
        <dbReference type="ARBA" id="ARBA00022989"/>
    </source>
</evidence>